<dbReference type="EMBL" id="VDCS01000010">
    <property type="protein sequence ID" value="TNJ43533.1"/>
    <property type="molecule type" value="Genomic_DNA"/>
</dbReference>
<keyword evidence="1" id="KW-0472">Membrane</keyword>
<dbReference type="AlphaFoldDB" id="A0A5C4SIG8"/>
<proteinExistence type="predicted"/>
<dbReference type="Pfam" id="PF09411">
    <property type="entry name" value="PagL"/>
    <property type="match status" value="1"/>
</dbReference>
<comment type="caution">
    <text evidence="2">The sequence shown here is derived from an EMBL/GenBank/DDBJ whole genome shotgun (WGS) entry which is preliminary data.</text>
</comment>
<evidence type="ECO:0000256" key="1">
    <source>
        <dbReference type="SAM" id="Phobius"/>
    </source>
</evidence>
<keyword evidence="2" id="KW-0378">Hydrolase</keyword>
<protein>
    <submittedName>
        <fullName evidence="2">Acyloxyacyl hydrolase</fullName>
    </submittedName>
</protein>
<dbReference type="Gene3D" id="2.40.160.20">
    <property type="match status" value="1"/>
</dbReference>
<feature type="transmembrane region" description="Helical" evidence="1">
    <location>
        <begin position="12"/>
        <end position="31"/>
    </location>
</feature>
<keyword evidence="1" id="KW-1133">Transmembrane helix</keyword>
<evidence type="ECO:0000313" key="2">
    <source>
        <dbReference type="EMBL" id="TNJ43533.1"/>
    </source>
</evidence>
<evidence type="ECO:0000313" key="3">
    <source>
        <dbReference type="Proteomes" id="UP000308713"/>
    </source>
</evidence>
<organism evidence="2 3">
    <name type="scientific">Allotamlana fucoidanivorans</name>
    <dbReference type="NCBI Taxonomy" id="2583814"/>
    <lineage>
        <taxon>Bacteria</taxon>
        <taxon>Pseudomonadati</taxon>
        <taxon>Bacteroidota</taxon>
        <taxon>Flavobacteriia</taxon>
        <taxon>Flavobacteriales</taxon>
        <taxon>Flavobacteriaceae</taxon>
        <taxon>Allotamlana</taxon>
    </lineage>
</organism>
<keyword evidence="1" id="KW-0812">Transmembrane</keyword>
<dbReference type="GO" id="GO:0016787">
    <property type="term" value="F:hydrolase activity"/>
    <property type="evidence" value="ECO:0007669"/>
    <property type="project" value="UniProtKB-KW"/>
</dbReference>
<dbReference type="Proteomes" id="UP000308713">
    <property type="component" value="Unassembled WGS sequence"/>
</dbReference>
<accession>A0A5C4SIG8</accession>
<dbReference type="InterPro" id="IPR018550">
    <property type="entry name" value="Lipid-A_deacylase-rel"/>
</dbReference>
<sequence>MQNNMKKNITRTIKTILWITILIFSFKNYMYSQNDTKKGTFKTLTVTGHSGAHIYTGESLSEKLQYGYGGVNLKFSWVPNKEDDWSLDTGYAAYGIGFYTANIGDPEVFGNPHALFGFINFFLSKPYRRNVLELSPAFGLTYNLEPYNPETNPFNDAIGAKMAVYFSVDFVGAYKLNREIDLIYGVDFKHFSNGRTFTPNFGLNMFGFNGGMRYNFNTNQKRLDRDPYTTNVVSSRFMRPERPKTRKNDFNNSVDVYAALGVVQNEADKGTNRQFGTFSGTIDYRRYFNRMHGISAGLDFFFDNSLSEKYPETSDRFLLAFHYGYDFMFQRFDIRLNVGHYLTDDRGKGNFFLRPALQYEISKSFYAQFGLKTSAGAAADWIEFGVGIKPFKW</sequence>
<reference evidence="2 3" key="1">
    <citation type="submission" date="2019-05" db="EMBL/GenBank/DDBJ databases">
        <title>Tamlana fucoidanivorans sp. nov., isolated from the surface of algae collected from Fujian province in China.</title>
        <authorList>
            <person name="Li J."/>
        </authorList>
    </citation>
    <scope>NUCLEOTIDE SEQUENCE [LARGE SCALE GENOMIC DNA]</scope>
    <source>
        <strain evidence="2 3">CW2-9</strain>
    </source>
</reference>
<keyword evidence="3" id="KW-1185">Reference proteome</keyword>
<name>A0A5C4SIG8_9FLAO</name>
<gene>
    <name evidence="2" type="ORF">FGF67_11480</name>
</gene>